<accession>A0ACD4ZM62</accession>
<sequence length="314" mass="32235">MIVTVTLNAALDITYRTPALVPHTTHRVSDVAERPGGKGLNVARVLSALGHETVVTGFAGGRTGDVLRELLGNSGPGGSRGRPVDALVPISGSTRRTLAVVDEASGDTTQLNEPGPTVSPSEWSAFLGAYERLLTGADAVALCGSLPPGIHVGAYAELIRRARAAVVPVLLDTSGEPLRRGVAARPDLVKPNTDELARLTGSREPLRAAHDARRRGAHAVIASLGPDGILAVTPDGVWQATPPAPVKGNPTGAGDSAVAGLLSGLVERLPWPARLARAVALATATVLAPAAGEFDAEAYEELLPRVAVTEQPGP</sequence>
<name>A0ACD4ZM62_9ACTN</name>
<keyword evidence="2" id="KW-1185">Reference proteome</keyword>
<reference evidence="1" key="1">
    <citation type="submission" date="2022-10" db="EMBL/GenBank/DDBJ databases">
        <title>The complete genomes of actinobacterial strains from the NBC collection.</title>
        <authorList>
            <person name="Joergensen T.S."/>
            <person name="Alvarez Arevalo M."/>
            <person name="Sterndorff E.B."/>
            <person name="Faurdal D."/>
            <person name="Vuksanovic O."/>
            <person name="Mourched A.-S."/>
            <person name="Charusanti P."/>
            <person name="Shaw S."/>
            <person name="Blin K."/>
            <person name="Weber T."/>
        </authorList>
    </citation>
    <scope>NUCLEOTIDE SEQUENCE</scope>
    <source>
        <strain evidence="1">NBC 01771</strain>
    </source>
</reference>
<evidence type="ECO:0000313" key="1">
    <source>
        <dbReference type="EMBL" id="WSB99400.1"/>
    </source>
</evidence>
<organism evidence="1 2">
    <name type="scientific">Streptomyces scopuliridis</name>
    <dbReference type="NCBI Taxonomy" id="452529"/>
    <lineage>
        <taxon>Bacteria</taxon>
        <taxon>Bacillati</taxon>
        <taxon>Actinomycetota</taxon>
        <taxon>Actinomycetes</taxon>
        <taxon>Kitasatosporales</taxon>
        <taxon>Streptomycetaceae</taxon>
        <taxon>Streptomyces</taxon>
    </lineage>
</organism>
<dbReference type="Proteomes" id="UP001348369">
    <property type="component" value="Chromosome"/>
</dbReference>
<dbReference type="EMBL" id="CP109109">
    <property type="protein sequence ID" value="WSB99400.1"/>
    <property type="molecule type" value="Genomic_DNA"/>
</dbReference>
<gene>
    <name evidence="1" type="ORF">OG835_21895</name>
</gene>
<proteinExistence type="predicted"/>
<protein>
    <submittedName>
        <fullName evidence="1">1-phosphofructokinase family hexose kinase</fullName>
    </submittedName>
</protein>
<evidence type="ECO:0000313" key="2">
    <source>
        <dbReference type="Proteomes" id="UP001348369"/>
    </source>
</evidence>